<feature type="region of interest" description="Disordered" evidence="2">
    <location>
        <begin position="460"/>
        <end position="506"/>
    </location>
</feature>
<reference evidence="5 6" key="1">
    <citation type="submission" date="2024-04" db="EMBL/GenBank/DDBJ databases">
        <title>Methanococcoides sp. LMO-2.</title>
        <authorList>
            <person name="Liang L."/>
        </authorList>
    </citation>
    <scope>NUCLEOTIDE SEQUENCE [LARGE SCALE GENOMIC DNA]</scope>
    <source>
        <strain evidence="5 6">LMO-2</strain>
    </source>
</reference>
<comment type="caution">
    <text evidence="5">The sequence shown here is derived from an EMBL/GenBank/DDBJ whole genome shotgun (WGS) entry which is preliminary data.</text>
</comment>
<evidence type="ECO:0000259" key="4">
    <source>
        <dbReference type="Pfam" id="PF18204"/>
    </source>
</evidence>
<dbReference type="EMBL" id="JBCAUS010000007">
    <property type="protein sequence ID" value="MEL4306248.1"/>
    <property type="molecule type" value="Genomic_DNA"/>
</dbReference>
<evidence type="ECO:0000313" key="6">
    <source>
        <dbReference type="Proteomes" id="UP001396646"/>
    </source>
</evidence>
<gene>
    <name evidence="5" type="ORF">WOA13_10500</name>
</gene>
<dbReference type="Pfam" id="PF14478">
    <property type="entry name" value="DUF4430"/>
    <property type="match status" value="3"/>
</dbReference>
<dbReference type="Proteomes" id="UP001396646">
    <property type="component" value="Unassembled WGS sequence"/>
</dbReference>
<protein>
    <submittedName>
        <fullName evidence="5">DUF4430 domain-containing protein</fullName>
    </submittedName>
</protein>
<feature type="domain" description="Transcobalamin-like C-terminal" evidence="3">
    <location>
        <begin position="228"/>
        <end position="276"/>
    </location>
</feature>
<evidence type="ECO:0000313" key="5">
    <source>
        <dbReference type="EMBL" id="MEL4306248.1"/>
    </source>
</evidence>
<evidence type="ECO:0000256" key="2">
    <source>
        <dbReference type="SAM" id="MobiDB-lite"/>
    </source>
</evidence>
<dbReference type="Pfam" id="PF18204">
    <property type="entry name" value="PGF-CTERM"/>
    <property type="match status" value="1"/>
</dbReference>
<evidence type="ECO:0000256" key="1">
    <source>
        <dbReference type="ARBA" id="ARBA00022729"/>
    </source>
</evidence>
<feature type="domain" description="Transcobalamin-like C-terminal" evidence="3">
    <location>
        <begin position="364"/>
        <end position="412"/>
    </location>
</feature>
<accession>A0ABU9KZ54</accession>
<dbReference type="RefSeq" id="WP_342127855.1">
    <property type="nucleotide sequence ID" value="NZ_JBCAUS010000007.1"/>
</dbReference>
<keyword evidence="6" id="KW-1185">Reference proteome</keyword>
<keyword evidence="1" id="KW-0732">Signal</keyword>
<evidence type="ECO:0000259" key="3">
    <source>
        <dbReference type="Pfam" id="PF14478"/>
    </source>
</evidence>
<feature type="domain" description="PGF-CTERM archaeal protein-sorting signal" evidence="4">
    <location>
        <begin position="506"/>
        <end position="529"/>
    </location>
</feature>
<dbReference type="InterPro" id="IPR026371">
    <property type="entry name" value="PGF_CTERM"/>
</dbReference>
<dbReference type="InterPro" id="IPR027954">
    <property type="entry name" value="Transcobalamin-like_C"/>
</dbReference>
<organism evidence="5 6">
    <name type="scientific">Methanococcoides cohabitans</name>
    <dbReference type="NCBI Taxonomy" id="3136559"/>
    <lineage>
        <taxon>Archaea</taxon>
        <taxon>Methanobacteriati</taxon>
        <taxon>Methanobacteriota</taxon>
        <taxon>Stenosarchaea group</taxon>
        <taxon>Methanomicrobia</taxon>
        <taxon>Methanosarcinales</taxon>
        <taxon>Methanosarcinaceae</taxon>
        <taxon>Methanococcoides</taxon>
    </lineage>
</organism>
<sequence>MGKYGMIKRFWIIGMIALLSAVFLMPSMAGAEATVIWDEEIELPSGYVNFTPTDNQSANYSTYNFTDLGALLFVNETEGINYDITGSPGTYWINALNGTSNEIWGTENSSTWYIYINDVAASKGIGGNSVSNGDKITFWYAPTNTTTFEHDITKATYVMNITLKSAVVEWAGEIELPSGYVNFTPTDNQSANYSTYNFTDLGALLFINETEGISYNISDRWYSSSGFWIDGINGIDNEPWDAGKSKGWGIFINGVKAPNGIGQNSVSNGDKITFWYCPNDANTFEPLLGEATRVLNITLKAPIVEWDGEIELPSGYTNFTPTDNQSANYSTYNFTDLGALLFVNETEGISYNISDRWYSSSGFWIDGINGIDNEPWDAGKSKGWAIFINGVKAPNGIGQNSVSNGDKITFWYCPNDANTFEPLLGEATRVLNITVAIETISNSKSSSGGIGHATIVTLADKEEPATPEETPVVDDTPAVEEETKAEPQPAEPVTESNVETEDQNSTPGFEAAFAVSGLLLSAVFIMRRRM</sequence>
<proteinExistence type="predicted"/>
<name>A0ABU9KZ54_9EURY</name>
<dbReference type="Gene3D" id="2.170.130.30">
    <property type="match status" value="3"/>
</dbReference>
<feature type="domain" description="Transcobalamin-like C-terminal" evidence="3">
    <location>
        <begin position="87"/>
        <end position="140"/>
    </location>
</feature>